<proteinExistence type="predicted"/>
<dbReference type="Pfam" id="PF08297">
    <property type="entry name" value="U3_snoRNA_assoc"/>
    <property type="match status" value="1"/>
</dbReference>
<dbReference type="GO" id="GO:0006364">
    <property type="term" value="P:rRNA processing"/>
    <property type="evidence" value="ECO:0007669"/>
    <property type="project" value="InterPro"/>
</dbReference>
<dbReference type="AlphaFoldDB" id="A0A5N5DTA6"/>
<dbReference type="InterPro" id="IPR013268">
    <property type="entry name" value="UTP16"/>
</dbReference>
<feature type="compositionally biased region" description="Polar residues" evidence="1">
    <location>
        <begin position="198"/>
        <end position="211"/>
    </location>
</feature>
<feature type="compositionally biased region" description="Acidic residues" evidence="1">
    <location>
        <begin position="263"/>
        <end position="285"/>
    </location>
</feature>
<dbReference type="Proteomes" id="UP000325902">
    <property type="component" value="Unassembled WGS sequence"/>
</dbReference>
<feature type="compositionally biased region" description="Basic and acidic residues" evidence="1">
    <location>
        <begin position="409"/>
        <end position="427"/>
    </location>
</feature>
<feature type="region of interest" description="Disordered" evidence="1">
    <location>
        <begin position="445"/>
        <end position="491"/>
    </location>
</feature>
<accession>A0A5N5DTA6</accession>
<feature type="compositionally biased region" description="Basic and acidic residues" evidence="1">
    <location>
        <begin position="91"/>
        <end position="103"/>
    </location>
</feature>
<comment type="caution">
    <text evidence="2">The sequence shown here is derived from an EMBL/GenBank/DDBJ whole genome shotgun (WGS) entry which is preliminary data.</text>
</comment>
<keyword evidence="3" id="KW-1185">Reference proteome</keyword>
<evidence type="ECO:0000313" key="2">
    <source>
        <dbReference type="EMBL" id="KAB2581017.1"/>
    </source>
</evidence>
<protein>
    <submittedName>
        <fullName evidence="2">Uncharacterized protein</fullName>
    </submittedName>
</protein>
<feature type="compositionally biased region" description="Basic and acidic residues" evidence="1">
    <location>
        <begin position="295"/>
        <end position="328"/>
    </location>
</feature>
<name>A0A5N5DTA6_9PEZI</name>
<feature type="region of interest" description="Disordered" evidence="1">
    <location>
        <begin position="391"/>
        <end position="427"/>
    </location>
</feature>
<organism evidence="2 3">
    <name type="scientific">Lasiodiplodia theobromae</name>
    <dbReference type="NCBI Taxonomy" id="45133"/>
    <lineage>
        <taxon>Eukaryota</taxon>
        <taxon>Fungi</taxon>
        <taxon>Dikarya</taxon>
        <taxon>Ascomycota</taxon>
        <taxon>Pezizomycotina</taxon>
        <taxon>Dothideomycetes</taxon>
        <taxon>Dothideomycetes incertae sedis</taxon>
        <taxon>Botryosphaeriales</taxon>
        <taxon>Botryosphaeriaceae</taxon>
        <taxon>Lasiodiplodia</taxon>
    </lineage>
</organism>
<dbReference type="GO" id="GO:0030515">
    <property type="term" value="F:snoRNA binding"/>
    <property type="evidence" value="ECO:0007669"/>
    <property type="project" value="InterPro"/>
</dbReference>
<feature type="compositionally biased region" description="Polar residues" evidence="1">
    <location>
        <begin position="34"/>
        <end position="56"/>
    </location>
</feature>
<feature type="compositionally biased region" description="Basic and acidic residues" evidence="1">
    <location>
        <begin position="467"/>
        <end position="483"/>
    </location>
</feature>
<feature type="compositionally biased region" description="Low complexity" evidence="1">
    <location>
        <begin position="9"/>
        <end position="26"/>
    </location>
</feature>
<sequence>MFSRVLDNARALLSRSPSAASVRSLSTDPDREQSPTMVTTRRGADTQSPQIGSVTRSARKRFIDDSAASTPTRNTKKRRSASADEQSSQEDTPKLDLAKDSDSSRSTPDLAASVSTPVRRSTRSRQPKSADSSQESGLETPTDTPKDDESVYGTPAGEDTPSVYATPATNLRPGLRGAACPCPPPSVTPKPRVRAPRSTPSKPSKLASSQTVEDESEEATPKANAPDLAAMENDESKPSASTSTHIRFGSEDPPAIPEPVAEPAEEEVPSSTAEQEEEDSDDEAPEALTASSARDQARAAEEEAAKAVERQEAETKRKRQEREARLREQAIAAKKRKQEQVPKEIPADVASSATIQASDPSAILKPSKPTYDLHNLPALLPDDLLAAAPEVRPATPESGDESAEANSTARKEKVNNHLKFLDEKPAKDVKKGPVKVRVLEKGNKFLPPKVSTSGSRSVRDTWLQGRKMKEGKKGSFGGLERKKIGGGFLRK</sequence>
<evidence type="ECO:0000256" key="1">
    <source>
        <dbReference type="SAM" id="MobiDB-lite"/>
    </source>
</evidence>
<reference evidence="2 3" key="1">
    <citation type="journal article" date="2019" name="Sci. Rep.">
        <title>A multi-omics analysis of the grapevine pathogen Lasiodiplodia theobromae reveals that temperature affects the expression of virulence- and pathogenicity-related genes.</title>
        <authorList>
            <person name="Felix C."/>
            <person name="Meneses R."/>
            <person name="Goncalves M.F.M."/>
            <person name="Tilleman L."/>
            <person name="Duarte A.S."/>
            <person name="Jorrin-Novo J.V."/>
            <person name="Van de Peer Y."/>
            <person name="Deforce D."/>
            <person name="Van Nieuwerburgh F."/>
            <person name="Esteves A.C."/>
            <person name="Alves A."/>
        </authorList>
    </citation>
    <scope>NUCLEOTIDE SEQUENCE [LARGE SCALE GENOMIC DNA]</scope>
    <source>
        <strain evidence="2 3">LA-SOL3</strain>
    </source>
</reference>
<dbReference type="EMBL" id="VCHE01000002">
    <property type="protein sequence ID" value="KAB2581017.1"/>
    <property type="molecule type" value="Genomic_DNA"/>
</dbReference>
<feature type="region of interest" description="Disordered" evidence="1">
    <location>
        <begin position="1"/>
        <end position="368"/>
    </location>
</feature>
<dbReference type="OrthoDB" id="5423707at2759"/>
<feature type="compositionally biased region" description="Polar residues" evidence="1">
    <location>
        <begin position="127"/>
        <end position="143"/>
    </location>
</feature>
<evidence type="ECO:0000313" key="3">
    <source>
        <dbReference type="Proteomes" id="UP000325902"/>
    </source>
</evidence>
<gene>
    <name evidence="2" type="ORF">DBV05_g728</name>
</gene>